<evidence type="ECO:0000256" key="1">
    <source>
        <dbReference type="ARBA" id="ARBA00001946"/>
    </source>
</evidence>
<dbReference type="InterPro" id="IPR050747">
    <property type="entry name" value="Mitochondrial_chaperone_BCS1"/>
</dbReference>
<keyword evidence="3" id="KW-0378">Hydrolase</keyword>
<dbReference type="Gene3D" id="6.10.280.40">
    <property type="match status" value="1"/>
</dbReference>
<evidence type="ECO:0000313" key="12">
    <source>
        <dbReference type="RefSeq" id="XP_022751406.1"/>
    </source>
</evidence>
<keyword evidence="4 7" id="KW-0067">ATP-binding</keyword>
<feature type="compositionally biased region" description="Basic residues" evidence="8">
    <location>
        <begin position="490"/>
        <end position="501"/>
    </location>
</feature>
<dbReference type="Pfam" id="PF25568">
    <property type="entry name" value="AAA_lid_At3g28540"/>
    <property type="match status" value="1"/>
</dbReference>
<sequence>MATLLKELPSFSVLLSAYASISAMVMLIRTILNEMVPERMRDYIASKFSELTSTYFSSEFTFFIEDRWQASDNQLFRAAEVYLPTRIGPSSDSLLVGFNDSNEPTAPPKRSIPVNCTIMDDFEGIRLEWTFSSIETKKCYVPNKRYFAVTCKKSARERVEQRYFTYISKEAQVILNKRESLSIYTYDQDCSMWESAVFKHPAKFETLAIEPKLKQFIMGDLDSFGKRKEFFENVGRAWKRGYLLYGPPGTGKSSLVAAIANYLSYDIYDLQFQIVRNDADLRRILTSTTNRSILLIEDIDCSTNVSRGRAQVKEKPEDEEDDEPKSPSAIDPGVTLSGLLNFIDGLWSSCGNERIIIFTTNHKEMLDPALLRPGRMDVHIYMGYCTPAAFRKLSTTYLGIKEAGIKEAKLFGCIDELIESIEVTPAEVAQQLMISDDPKTALEGLIDFLNVKKKKTEEGVVEKEEKTEEGDMIIKDKSPAAPTAEQRQQQKMKRMPQHHEKKGILEKIKTKLPGIN</sequence>
<dbReference type="GO" id="GO:0016887">
    <property type="term" value="F:ATP hydrolysis activity"/>
    <property type="evidence" value="ECO:0007669"/>
    <property type="project" value="InterPro"/>
</dbReference>
<evidence type="ECO:0000259" key="10">
    <source>
        <dbReference type="SMART" id="SM00382"/>
    </source>
</evidence>
<dbReference type="SMART" id="SM00382">
    <property type="entry name" value="AAA"/>
    <property type="match status" value="1"/>
</dbReference>
<protein>
    <submittedName>
        <fullName evidence="12">AAA-ATPase At1g43910-like isoform X1</fullName>
    </submittedName>
</protein>
<comment type="cofactor">
    <cofactor evidence="1">
        <name>Mg(2+)</name>
        <dbReference type="ChEBI" id="CHEBI:18420"/>
    </cofactor>
</comment>
<gene>
    <name evidence="12" type="primary">LOC111300063</name>
</gene>
<dbReference type="CDD" id="cd19510">
    <property type="entry name" value="RecA-like_BCS1"/>
    <property type="match status" value="1"/>
</dbReference>
<dbReference type="PANTHER" id="PTHR23070">
    <property type="entry name" value="BCS1 AAA-TYPE ATPASE"/>
    <property type="match status" value="1"/>
</dbReference>
<comment type="similarity">
    <text evidence="2">Belongs to the AAA ATPase family. BCS1 subfamily.</text>
</comment>
<name>A0A6P5ZGD5_DURZI</name>
<reference evidence="12" key="1">
    <citation type="submission" date="2025-08" db="UniProtKB">
        <authorList>
            <consortium name="RefSeq"/>
        </authorList>
    </citation>
    <scope>IDENTIFICATION</scope>
    <source>
        <tissue evidence="12">Fruit stalk</tissue>
    </source>
</reference>
<evidence type="ECO:0000256" key="8">
    <source>
        <dbReference type="SAM" id="MobiDB-lite"/>
    </source>
</evidence>
<evidence type="ECO:0000313" key="11">
    <source>
        <dbReference type="Proteomes" id="UP000515121"/>
    </source>
</evidence>
<dbReference type="InterPro" id="IPR003959">
    <property type="entry name" value="ATPase_AAA_core"/>
</dbReference>
<evidence type="ECO:0000256" key="6">
    <source>
        <dbReference type="ARBA" id="ARBA00049360"/>
    </source>
</evidence>
<dbReference type="InterPro" id="IPR003960">
    <property type="entry name" value="ATPase_AAA_CS"/>
</dbReference>
<evidence type="ECO:0000256" key="5">
    <source>
        <dbReference type="ARBA" id="ARBA00022842"/>
    </source>
</evidence>
<keyword evidence="9" id="KW-0472">Membrane</keyword>
<comment type="catalytic activity">
    <reaction evidence="6">
        <text>ATP + H2O = ADP + phosphate + H(+)</text>
        <dbReference type="Rhea" id="RHEA:13065"/>
        <dbReference type="ChEBI" id="CHEBI:15377"/>
        <dbReference type="ChEBI" id="CHEBI:15378"/>
        <dbReference type="ChEBI" id="CHEBI:30616"/>
        <dbReference type="ChEBI" id="CHEBI:43474"/>
        <dbReference type="ChEBI" id="CHEBI:456216"/>
    </reaction>
</comment>
<dbReference type="InterPro" id="IPR003593">
    <property type="entry name" value="AAA+_ATPase"/>
</dbReference>
<dbReference type="InterPro" id="IPR025753">
    <property type="entry name" value="AAA_N_dom"/>
</dbReference>
<evidence type="ECO:0000256" key="9">
    <source>
        <dbReference type="SAM" id="Phobius"/>
    </source>
</evidence>
<accession>A0A6P5ZGD5</accession>
<evidence type="ECO:0000256" key="7">
    <source>
        <dbReference type="RuleBase" id="RU003651"/>
    </source>
</evidence>
<dbReference type="GO" id="GO:0005524">
    <property type="term" value="F:ATP binding"/>
    <property type="evidence" value="ECO:0007669"/>
    <property type="project" value="UniProtKB-KW"/>
</dbReference>
<keyword evidence="9" id="KW-0812">Transmembrane</keyword>
<dbReference type="InterPro" id="IPR027417">
    <property type="entry name" value="P-loop_NTPase"/>
</dbReference>
<keyword evidence="9" id="KW-1133">Transmembrane helix</keyword>
<feature type="region of interest" description="Disordered" evidence="8">
    <location>
        <begin position="307"/>
        <end position="332"/>
    </location>
</feature>
<keyword evidence="11" id="KW-1185">Reference proteome</keyword>
<keyword evidence="7" id="KW-0547">Nucleotide-binding</keyword>
<dbReference type="Gene3D" id="3.40.50.300">
    <property type="entry name" value="P-loop containing nucleotide triphosphate hydrolases"/>
    <property type="match status" value="1"/>
</dbReference>
<dbReference type="Pfam" id="PF00004">
    <property type="entry name" value="AAA"/>
    <property type="match status" value="1"/>
</dbReference>
<dbReference type="GeneID" id="111300063"/>
<evidence type="ECO:0000256" key="3">
    <source>
        <dbReference type="ARBA" id="ARBA00022801"/>
    </source>
</evidence>
<dbReference type="Proteomes" id="UP000515121">
    <property type="component" value="Unplaced"/>
</dbReference>
<dbReference type="KEGG" id="dzi:111300063"/>
<keyword evidence="5" id="KW-0460">Magnesium</keyword>
<dbReference type="AlphaFoldDB" id="A0A6P5ZGD5"/>
<feature type="region of interest" description="Disordered" evidence="8">
    <location>
        <begin position="458"/>
        <end position="516"/>
    </location>
</feature>
<feature type="domain" description="AAA+ ATPase" evidence="10">
    <location>
        <begin position="238"/>
        <end position="386"/>
    </location>
</feature>
<evidence type="ECO:0000256" key="4">
    <source>
        <dbReference type="ARBA" id="ARBA00022840"/>
    </source>
</evidence>
<feature type="transmembrane region" description="Helical" evidence="9">
    <location>
        <begin position="12"/>
        <end position="32"/>
    </location>
</feature>
<dbReference type="GO" id="GO:0006950">
    <property type="term" value="P:response to stress"/>
    <property type="evidence" value="ECO:0007669"/>
    <property type="project" value="UniProtKB-ARBA"/>
</dbReference>
<dbReference type="RefSeq" id="XP_022751406.1">
    <property type="nucleotide sequence ID" value="XM_022895671.1"/>
</dbReference>
<proteinExistence type="inferred from homology"/>
<organism evidence="11 12">
    <name type="scientific">Durio zibethinus</name>
    <name type="common">Durian</name>
    <dbReference type="NCBI Taxonomy" id="66656"/>
    <lineage>
        <taxon>Eukaryota</taxon>
        <taxon>Viridiplantae</taxon>
        <taxon>Streptophyta</taxon>
        <taxon>Embryophyta</taxon>
        <taxon>Tracheophyta</taxon>
        <taxon>Spermatophyta</taxon>
        <taxon>Magnoliopsida</taxon>
        <taxon>eudicotyledons</taxon>
        <taxon>Gunneridae</taxon>
        <taxon>Pentapetalae</taxon>
        <taxon>rosids</taxon>
        <taxon>malvids</taxon>
        <taxon>Malvales</taxon>
        <taxon>Malvaceae</taxon>
        <taxon>Helicteroideae</taxon>
        <taxon>Durio</taxon>
    </lineage>
</organism>
<dbReference type="OrthoDB" id="10251412at2759"/>
<dbReference type="Pfam" id="PF14363">
    <property type="entry name" value="AAA_assoc"/>
    <property type="match status" value="1"/>
</dbReference>
<dbReference type="SUPFAM" id="SSF52540">
    <property type="entry name" value="P-loop containing nucleoside triphosphate hydrolases"/>
    <property type="match status" value="1"/>
</dbReference>
<dbReference type="InterPro" id="IPR058017">
    <property type="entry name" value="At3g28540-like_C"/>
</dbReference>
<dbReference type="PROSITE" id="PS00674">
    <property type="entry name" value="AAA"/>
    <property type="match status" value="1"/>
</dbReference>
<evidence type="ECO:0000256" key="2">
    <source>
        <dbReference type="ARBA" id="ARBA00007448"/>
    </source>
</evidence>